<organism evidence="1">
    <name type="scientific">Neisseria gonorrhoeae</name>
    <dbReference type="NCBI Taxonomy" id="485"/>
    <lineage>
        <taxon>Bacteria</taxon>
        <taxon>Pseudomonadati</taxon>
        <taxon>Pseudomonadota</taxon>
        <taxon>Betaproteobacteria</taxon>
        <taxon>Neisseriales</taxon>
        <taxon>Neisseriaceae</taxon>
        <taxon>Neisseria</taxon>
    </lineage>
</organism>
<sequence>MNHTPIHPKLAEITGRIIERSRPTREKYLAKIRSAKQMGRLERNQLGCSNLAHGYAAMPKSIKSKCFRKPSPT</sequence>
<name>A0A378VX38_NEIGO</name>
<dbReference type="AlphaFoldDB" id="A0A378VX38"/>
<dbReference type="InterPro" id="IPR037237">
    <property type="entry name" value="IlvD/EDD_N"/>
</dbReference>
<accession>A0A378VX38</accession>
<reference evidence="1" key="1">
    <citation type="submission" date="2018-06" db="EMBL/GenBank/DDBJ databases">
        <authorList>
            <consortium name="Pathogen Informatics"/>
            <person name="Doyle S."/>
        </authorList>
    </citation>
    <scope>NUCLEOTIDE SEQUENCE [LARGE SCALE GENOMIC DNA]</scope>
    <source>
        <strain evidence="1">NCTC11421</strain>
    </source>
</reference>
<evidence type="ECO:0000313" key="1">
    <source>
        <dbReference type="EMBL" id="SUA21848.1"/>
    </source>
</evidence>
<dbReference type="GO" id="GO:0004456">
    <property type="term" value="F:phosphogluconate dehydratase activity"/>
    <property type="evidence" value="ECO:0007669"/>
    <property type="project" value="UniProtKB-EC"/>
</dbReference>
<keyword evidence="1" id="KW-0456">Lyase</keyword>
<protein>
    <submittedName>
        <fullName evidence="1">Phosphogluconate dehydratase</fullName>
        <ecNumber evidence="1">4.2.1.12</ecNumber>
    </submittedName>
</protein>
<dbReference type="EMBL" id="UGRI01000001">
    <property type="protein sequence ID" value="SUA21848.1"/>
    <property type="molecule type" value="Genomic_DNA"/>
</dbReference>
<dbReference type="SUPFAM" id="SSF143975">
    <property type="entry name" value="IlvD/EDD N-terminal domain-like"/>
    <property type="match status" value="1"/>
</dbReference>
<proteinExistence type="predicted"/>
<gene>
    <name evidence="1" type="ORF">NCTC11421_01699</name>
</gene>
<dbReference type="EC" id="4.2.1.12" evidence="1"/>